<feature type="region of interest" description="Disordered" evidence="2">
    <location>
        <begin position="499"/>
        <end position="523"/>
    </location>
</feature>
<dbReference type="PANTHER" id="PTHR12345:SF11">
    <property type="entry name" value="FI13065P"/>
    <property type="match status" value="1"/>
</dbReference>
<dbReference type="GO" id="GO:0005737">
    <property type="term" value="C:cytoplasm"/>
    <property type="evidence" value="ECO:0007669"/>
    <property type="project" value="TreeGrafter"/>
</dbReference>
<dbReference type="SUPFAM" id="SSF50729">
    <property type="entry name" value="PH domain-like"/>
    <property type="match status" value="1"/>
</dbReference>
<feature type="compositionally biased region" description="Low complexity" evidence="2">
    <location>
        <begin position="377"/>
        <end position="393"/>
    </location>
</feature>
<keyword evidence="1" id="KW-0677">Repeat</keyword>
<name>A0AAV4FKK5_9GAST</name>
<evidence type="ECO:0000259" key="3">
    <source>
        <dbReference type="PROSITE" id="PS50003"/>
    </source>
</evidence>
<accession>A0AAV4FKK5</accession>
<dbReference type="SUPFAM" id="SSF50156">
    <property type="entry name" value="PDZ domain-like"/>
    <property type="match status" value="1"/>
</dbReference>
<feature type="region of interest" description="Disordered" evidence="2">
    <location>
        <begin position="304"/>
        <end position="330"/>
    </location>
</feature>
<dbReference type="Gene3D" id="2.30.29.30">
    <property type="entry name" value="Pleckstrin-homology domain (PH domain)/Phosphotyrosine-binding domain (PTB)"/>
    <property type="match status" value="1"/>
</dbReference>
<feature type="region of interest" description="Disordered" evidence="2">
    <location>
        <begin position="613"/>
        <end position="662"/>
    </location>
</feature>
<keyword evidence="5" id="KW-1185">Reference proteome</keyword>
<evidence type="ECO:0000313" key="5">
    <source>
        <dbReference type="Proteomes" id="UP000762676"/>
    </source>
</evidence>
<dbReference type="PROSITE" id="PS50003">
    <property type="entry name" value="PH_DOMAIN"/>
    <property type="match status" value="1"/>
</dbReference>
<organism evidence="4 5">
    <name type="scientific">Elysia marginata</name>
    <dbReference type="NCBI Taxonomy" id="1093978"/>
    <lineage>
        <taxon>Eukaryota</taxon>
        <taxon>Metazoa</taxon>
        <taxon>Spiralia</taxon>
        <taxon>Lophotrochozoa</taxon>
        <taxon>Mollusca</taxon>
        <taxon>Gastropoda</taxon>
        <taxon>Heterobranchia</taxon>
        <taxon>Euthyneura</taxon>
        <taxon>Panpulmonata</taxon>
        <taxon>Sacoglossa</taxon>
        <taxon>Placobranchoidea</taxon>
        <taxon>Plakobranchidae</taxon>
        <taxon>Elysia</taxon>
    </lineage>
</organism>
<feature type="region of interest" description="Disordered" evidence="2">
    <location>
        <begin position="429"/>
        <end position="461"/>
    </location>
</feature>
<proteinExistence type="predicted"/>
<feature type="region of interest" description="Disordered" evidence="2">
    <location>
        <begin position="542"/>
        <end position="571"/>
    </location>
</feature>
<dbReference type="PANTHER" id="PTHR12345">
    <property type="entry name" value="SYNTENIN RELATED"/>
    <property type="match status" value="1"/>
</dbReference>
<dbReference type="InterPro" id="IPR011993">
    <property type="entry name" value="PH-like_dom_sf"/>
</dbReference>
<feature type="compositionally biased region" description="Polar residues" evidence="2">
    <location>
        <begin position="431"/>
        <end position="452"/>
    </location>
</feature>
<sequence>MAEGVVENIVKQGYLRRINTSNKRLSGLFRRQEGNKWFVLVVRQNCPYLHQYDADVDVFTRAPLHSYSLAQCKAVRSMGSSDPPTFCVVCADRVIELIAASRTQMLDWVNTVESCLVDLGIIKKEPVDHVYTVCPAVVRKPRVSKEVLEEREAEALMQAANAQVPTTSAPTAPSVSQLTDLQPPSPYNNNIVSVENRRTSSPVEGASAMEPRPRVPARSKTLKEATAKSPPFTLHPPRRGTGINAANVIDSLPPPLPRRQNSNATSSLRLAPQCSANPLIHPITDSSNDSDFVSPEVIAQLRSKRAAYTESSQPPSSSHVNDSYSLSNSSPVASNDVAIMDEQEDCRSSPSAIKNNCTNFIPVFPHKSTKDQRDPSDFSPSPSSSVSSLCPSPELEEMLGFPHKSLSSAVQENDYSLLPSDRGACAFPDSASDNASLEMSNKNPPSSISACSRDSIRPTPRPRHVLVKQDHLEDELQSSEVFCAQGGVDLNVYDNNLKDHRLPRSDENGITSKDAAKEHGSNELKDVNENCYGLIFDPSVQNIPSTPPIPPLPPRHDSLPEAPQLPRSSNGTLYSVVKHNGDGAPPLPFPRINYFGSVHGKSNGTFTSNALHSQDLEIPPMPPRRRPPCPSKIVGLDDGLKDKNDEDTPPALPSRPTQSFYIKRPQLMSQSTSDSSTPHAAAAANAHGLENVTSQPGLSRMMLLDRAHSLHTVVSLKQTQAEILQSEISMSSLTLTLTQKSGHGLALVDWNGFPCVAGWNQQDFPSLHGKLHLGDQLISVNGVKVPSSDIAQKLLKGSTTPKITVILHRMPYAKVFAIRRDAEGQSLGIKREGGSGESLQIPHFSEFYSASGNFCLFLLCVAADVDAVVSNGDDNDDGGDYYYDDIATHVHDDEEEDDDKI</sequence>
<feature type="compositionally biased region" description="Polar residues" evidence="2">
    <location>
        <begin position="309"/>
        <end position="330"/>
    </location>
</feature>
<protein>
    <submittedName>
        <fullName evidence="4">Flocculation protein FLO11-like</fullName>
    </submittedName>
</protein>
<comment type="caution">
    <text evidence="4">The sequence shown here is derived from an EMBL/GenBank/DDBJ whole genome shotgun (WGS) entry which is preliminary data.</text>
</comment>
<dbReference type="InterPro" id="IPR036034">
    <property type="entry name" value="PDZ_sf"/>
</dbReference>
<dbReference type="InterPro" id="IPR051230">
    <property type="entry name" value="APP-Binding"/>
</dbReference>
<feature type="compositionally biased region" description="Basic and acidic residues" evidence="2">
    <location>
        <begin position="514"/>
        <end position="523"/>
    </location>
</feature>
<reference evidence="4 5" key="1">
    <citation type="journal article" date="2021" name="Elife">
        <title>Chloroplast acquisition without the gene transfer in kleptoplastic sea slugs, Plakobranchus ocellatus.</title>
        <authorList>
            <person name="Maeda T."/>
            <person name="Takahashi S."/>
            <person name="Yoshida T."/>
            <person name="Shimamura S."/>
            <person name="Takaki Y."/>
            <person name="Nagai Y."/>
            <person name="Toyoda A."/>
            <person name="Suzuki Y."/>
            <person name="Arimoto A."/>
            <person name="Ishii H."/>
            <person name="Satoh N."/>
            <person name="Nishiyama T."/>
            <person name="Hasebe M."/>
            <person name="Maruyama T."/>
            <person name="Minagawa J."/>
            <person name="Obokata J."/>
            <person name="Shigenobu S."/>
        </authorList>
    </citation>
    <scope>NUCLEOTIDE SEQUENCE [LARGE SCALE GENOMIC DNA]</scope>
</reference>
<dbReference type="EMBL" id="BMAT01004464">
    <property type="protein sequence ID" value="GFR73798.1"/>
    <property type="molecule type" value="Genomic_DNA"/>
</dbReference>
<feature type="compositionally biased region" description="Polar residues" evidence="2">
    <location>
        <begin position="161"/>
        <end position="193"/>
    </location>
</feature>
<dbReference type="GO" id="GO:0005886">
    <property type="term" value="C:plasma membrane"/>
    <property type="evidence" value="ECO:0007669"/>
    <property type="project" value="TreeGrafter"/>
</dbReference>
<dbReference type="Proteomes" id="UP000762676">
    <property type="component" value="Unassembled WGS sequence"/>
</dbReference>
<gene>
    <name evidence="4" type="ORF">ElyMa_002145500</name>
</gene>
<dbReference type="AlphaFoldDB" id="A0AAV4FKK5"/>
<dbReference type="SMART" id="SM00233">
    <property type="entry name" value="PH"/>
    <property type="match status" value="1"/>
</dbReference>
<feature type="region of interest" description="Disordered" evidence="2">
    <location>
        <begin position="161"/>
        <end position="266"/>
    </location>
</feature>
<evidence type="ECO:0000313" key="4">
    <source>
        <dbReference type="EMBL" id="GFR73798.1"/>
    </source>
</evidence>
<evidence type="ECO:0000256" key="1">
    <source>
        <dbReference type="ARBA" id="ARBA00022737"/>
    </source>
</evidence>
<evidence type="ECO:0000256" key="2">
    <source>
        <dbReference type="SAM" id="MobiDB-lite"/>
    </source>
</evidence>
<feature type="domain" description="PH" evidence="3">
    <location>
        <begin position="8"/>
        <end position="117"/>
    </location>
</feature>
<dbReference type="InterPro" id="IPR001849">
    <property type="entry name" value="PH_domain"/>
</dbReference>
<feature type="region of interest" description="Disordered" evidence="2">
    <location>
        <begin position="364"/>
        <end position="393"/>
    </location>
</feature>